<dbReference type="OrthoDB" id="7026335at2"/>
<organism evidence="1 2">
    <name type="scientific">Pseudomonas syringae</name>
    <dbReference type="NCBI Taxonomy" id="317"/>
    <lineage>
        <taxon>Bacteria</taxon>
        <taxon>Pseudomonadati</taxon>
        <taxon>Pseudomonadota</taxon>
        <taxon>Gammaproteobacteria</taxon>
        <taxon>Pseudomonadales</taxon>
        <taxon>Pseudomonadaceae</taxon>
        <taxon>Pseudomonas</taxon>
    </lineage>
</organism>
<protein>
    <submittedName>
        <fullName evidence="1">Uncharacterized protein</fullName>
    </submittedName>
</protein>
<name>A0A244EPJ1_PSESX</name>
<dbReference type="Proteomes" id="UP000195128">
    <property type="component" value="Unassembled WGS sequence"/>
</dbReference>
<evidence type="ECO:0000313" key="1">
    <source>
        <dbReference type="EMBL" id="OUM06358.1"/>
    </source>
</evidence>
<dbReference type="AlphaFoldDB" id="A0A244EPJ1"/>
<comment type="caution">
    <text evidence="1">The sequence shown here is derived from an EMBL/GenBank/DDBJ whole genome shotgun (WGS) entry which is preliminary data.</text>
</comment>
<sequence length="91" mass="10722">MHDDCDDKQGTDQVLQVMTWASIPVRDDRSEYQVKQAEESQIKRVRLLQVGRHGLATQAGYERKQQGCCSRYQVDNFQHFKKLTCKKDYKK</sequence>
<dbReference type="EMBL" id="MTSA01000012">
    <property type="protein sequence ID" value="OUM06358.1"/>
    <property type="molecule type" value="Genomic_DNA"/>
</dbReference>
<gene>
    <name evidence="1" type="ORF">BW686_16925</name>
</gene>
<proteinExistence type="predicted"/>
<reference evidence="1 2" key="1">
    <citation type="submission" date="2017-01" db="EMBL/GenBank/DDBJ databases">
        <authorList>
            <person name="Mah S.A."/>
            <person name="Swanson W.J."/>
            <person name="Moy G.W."/>
            <person name="Vacquier V.D."/>
        </authorList>
    </citation>
    <scope>NUCLEOTIDE SEQUENCE [LARGE SCALE GENOMIC DNA]</scope>
    <source>
        <strain evidence="1">PDD-32b-74</strain>
    </source>
</reference>
<evidence type="ECO:0000313" key="2">
    <source>
        <dbReference type="Proteomes" id="UP000195128"/>
    </source>
</evidence>
<accession>A0A244EPJ1</accession>